<feature type="transmembrane region" description="Helical" evidence="1">
    <location>
        <begin position="101"/>
        <end position="123"/>
    </location>
</feature>
<dbReference type="EMBL" id="CP001940">
    <property type="protein sequence ID" value="ADH84798.1"/>
    <property type="molecule type" value="Genomic_DNA"/>
</dbReference>
<gene>
    <name evidence="2" type="ordered locus">DaAHT2_0085</name>
</gene>
<dbReference type="InParanoid" id="D6Z5E1"/>
<keyword evidence="1" id="KW-0472">Membrane</keyword>
<proteinExistence type="predicted"/>
<keyword evidence="1" id="KW-1133">Transmembrane helix</keyword>
<organism evidence="2 3">
    <name type="scientific">Desulfurivibrio alkaliphilus (strain DSM 19089 / UNIQEM U267 / AHT2)</name>
    <dbReference type="NCBI Taxonomy" id="589865"/>
    <lineage>
        <taxon>Bacteria</taxon>
        <taxon>Pseudomonadati</taxon>
        <taxon>Thermodesulfobacteriota</taxon>
        <taxon>Desulfobulbia</taxon>
        <taxon>Desulfobulbales</taxon>
        <taxon>Desulfobulbaceae</taxon>
        <taxon>Desulfurivibrio</taxon>
    </lineage>
</organism>
<dbReference type="RefSeq" id="WP_013162329.1">
    <property type="nucleotide sequence ID" value="NC_014216.1"/>
</dbReference>
<dbReference type="Proteomes" id="UP000001508">
    <property type="component" value="Chromosome"/>
</dbReference>
<evidence type="ECO:0000313" key="3">
    <source>
        <dbReference type="Proteomes" id="UP000001508"/>
    </source>
</evidence>
<reference evidence="3" key="1">
    <citation type="submission" date="2010-02" db="EMBL/GenBank/DDBJ databases">
        <title>Complete sequence of Desulfurivibrio alkaliphilus AHT2.</title>
        <authorList>
            <consortium name="US DOE Joint Genome Institute"/>
            <person name="Pitluck S."/>
            <person name="Chertkov O."/>
            <person name="Detter J.C."/>
            <person name="Han C."/>
            <person name="Tapia R."/>
            <person name="Larimer F."/>
            <person name="Land M."/>
            <person name="Hauser L."/>
            <person name="Kyrpides N."/>
            <person name="Mikhailova N."/>
            <person name="Sorokin D.Y."/>
            <person name="Muyzer G."/>
            <person name="Woyke T."/>
        </authorList>
    </citation>
    <scope>NUCLEOTIDE SEQUENCE [LARGE SCALE GENOMIC DNA]</scope>
    <source>
        <strain evidence="3">DSM 19089 / UNIQEM U267 / AHT2</strain>
    </source>
</reference>
<evidence type="ECO:0000256" key="1">
    <source>
        <dbReference type="SAM" id="Phobius"/>
    </source>
</evidence>
<dbReference type="HOGENOM" id="CLU_1666559_0_0_7"/>
<feature type="transmembrane region" description="Helical" evidence="1">
    <location>
        <begin position="39"/>
        <end position="59"/>
    </location>
</feature>
<dbReference type="KEGG" id="dak:DaAHT2_0085"/>
<keyword evidence="3" id="KW-1185">Reference proteome</keyword>
<accession>D6Z5E1</accession>
<feature type="transmembrane region" description="Helical" evidence="1">
    <location>
        <begin position="71"/>
        <end position="95"/>
    </location>
</feature>
<protein>
    <submittedName>
        <fullName evidence="2">Uncharacterized protein</fullName>
    </submittedName>
</protein>
<name>D6Z5E1_DESAT</name>
<sequence length="158" mass="17274">MLKILSFFTLIWVAARFVYGLDFAPLLELLEQFIVAHNYPLQAAGVLVALCLPGITRTFEGLGLYSLMYSLARLFFFLSTILVCLVSLAAVLFWFDLGVNLWAMLGLIAALPILIAGSAAFSLHIADFNYPVKASLVPLLMLAGLSAFVVFLAAYYGI</sequence>
<feature type="transmembrane region" description="Helical" evidence="1">
    <location>
        <begin position="135"/>
        <end position="156"/>
    </location>
</feature>
<keyword evidence="1" id="KW-0812">Transmembrane</keyword>
<dbReference type="AlphaFoldDB" id="D6Z5E1"/>
<evidence type="ECO:0000313" key="2">
    <source>
        <dbReference type="EMBL" id="ADH84798.1"/>
    </source>
</evidence>